<name>A0A0N5AQU2_9BILA</name>
<evidence type="ECO:0000313" key="3">
    <source>
        <dbReference type="WBParaSite" id="SMUV_0000706701-mRNA-1"/>
    </source>
</evidence>
<accession>A0A0N5AQU2</accession>
<keyword evidence="2" id="KW-1185">Reference proteome</keyword>
<dbReference type="Proteomes" id="UP000046393">
    <property type="component" value="Unplaced"/>
</dbReference>
<dbReference type="Gene3D" id="1.10.287.370">
    <property type="match status" value="1"/>
</dbReference>
<reference evidence="3" key="1">
    <citation type="submission" date="2017-02" db="UniProtKB">
        <authorList>
            <consortium name="WormBaseParasite"/>
        </authorList>
    </citation>
    <scope>IDENTIFICATION</scope>
</reference>
<dbReference type="NCBIfam" id="TIGR00293">
    <property type="entry name" value="prefoldin subunit alpha"/>
    <property type="match status" value="1"/>
</dbReference>
<evidence type="ECO:0000256" key="1">
    <source>
        <dbReference type="ARBA" id="ARBA00011695"/>
    </source>
</evidence>
<dbReference type="SUPFAM" id="SSF46579">
    <property type="entry name" value="Prefoldin"/>
    <property type="match status" value="1"/>
</dbReference>
<dbReference type="InterPro" id="IPR009053">
    <property type="entry name" value="Prefoldin"/>
</dbReference>
<dbReference type="Pfam" id="PF02996">
    <property type="entry name" value="Prefoldin"/>
    <property type="match status" value="1"/>
</dbReference>
<evidence type="ECO:0000313" key="2">
    <source>
        <dbReference type="Proteomes" id="UP000046393"/>
    </source>
</evidence>
<proteinExistence type="predicted"/>
<dbReference type="CDD" id="cd23158">
    <property type="entry name" value="Prefoldin_UXT"/>
    <property type="match status" value="1"/>
</dbReference>
<protein>
    <submittedName>
        <fullName evidence="3">Prefoldin subunit alpha</fullName>
    </submittedName>
</protein>
<dbReference type="InterPro" id="IPR004127">
    <property type="entry name" value="Prefoldin_subunit_alpha"/>
</dbReference>
<organism evidence="2 3">
    <name type="scientific">Syphacia muris</name>
    <dbReference type="NCBI Taxonomy" id="451379"/>
    <lineage>
        <taxon>Eukaryota</taxon>
        <taxon>Metazoa</taxon>
        <taxon>Ecdysozoa</taxon>
        <taxon>Nematoda</taxon>
        <taxon>Chromadorea</taxon>
        <taxon>Rhabditida</taxon>
        <taxon>Spirurina</taxon>
        <taxon>Oxyuridomorpha</taxon>
        <taxon>Oxyuroidea</taxon>
        <taxon>Oxyuridae</taxon>
        <taxon>Syphacia</taxon>
    </lineage>
</organism>
<dbReference type="AlphaFoldDB" id="A0A0N5AQU2"/>
<comment type="subunit">
    <text evidence="1">Heterohexamer of two PFD-alpha type and four PFD-beta type subunits.</text>
</comment>
<dbReference type="WBParaSite" id="SMUV_0000706701-mRNA-1">
    <property type="protein sequence ID" value="SMUV_0000706701-mRNA-1"/>
    <property type="gene ID" value="SMUV_0000706701"/>
</dbReference>
<sequence length="153" mass="17640">MGSSGCDTERYRKFVKERLEVDYESVVKDINVIFAEIREYETLRLAISKIKETGVKENLETQVNIGKNIFCDAEISDCQRIIVKLGGDIFAELTLDRAEQYVEKRINLLNERASILEKEGHSIKARIHLILSSLNQLELYKEDTDTSHQSKMD</sequence>
<dbReference type="STRING" id="451379.A0A0N5AQU2"/>